<dbReference type="InterPro" id="IPR029063">
    <property type="entry name" value="SAM-dependent_MTases_sf"/>
</dbReference>
<dbReference type="HAMAP" id="MF_00472">
    <property type="entry name" value="UbiG"/>
    <property type="match status" value="1"/>
</dbReference>
<gene>
    <name evidence="8" type="primary">LOC109705963</name>
    <name evidence="5" type="synonym">COQ3</name>
</gene>
<comment type="catalytic activity">
    <reaction evidence="5">
        <text>a 3,4-dihydroxy-5-(all-trans-polyprenyl)benzoate + S-adenosyl-L-methionine = a 4-hydroxy-3-methoxy-5-(all-trans-polyprenyl)benzoate + S-adenosyl-L-homocysteine + H(+)</text>
        <dbReference type="Rhea" id="RHEA:44452"/>
        <dbReference type="Rhea" id="RHEA-COMP:10930"/>
        <dbReference type="Rhea" id="RHEA-COMP:10931"/>
        <dbReference type="ChEBI" id="CHEBI:15378"/>
        <dbReference type="ChEBI" id="CHEBI:57856"/>
        <dbReference type="ChEBI" id="CHEBI:59789"/>
        <dbReference type="ChEBI" id="CHEBI:64694"/>
        <dbReference type="ChEBI" id="CHEBI:84443"/>
        <dbReference type="EC" id="2.1.1.114"/>
    </reaction>
</comment>
<comment type="pathway">
    <text evidence="5">Cofactor biosynthesis; ubiquinone biosynthesis.</text>
</comment>
<dbReference type="PANTHER" id="PTHR43464:SF19">
    <property type="entry name" value="UBIQUINONE BIOSYNTHESIS O-METHYLTRANSFERASE, MITOCHONDRIAL"/>
    <property type="match status" value="1"/>
</dbReference>
<dbReference type="GO" id="GO:0031314">
    <property type="term" value="C:extrinsic component of mitochondrial inner membrane"/>
    <property type="evidence" value="ECO:0007669"/>
    <property type="project" value="UniProtKB-UniRule"/>
</dbReference>
<dbReference type="InterPro" id="IPR010233">
    <property type="entry name" value="UbiG_MeTrfase"/>
</dbReference>
<dbReference type="EC" id="2.1.1.-" evidence="5"/>
<keyword evidence="1 5" id="KW-0489">Methyltransferase</keyword>
<feature type="binding site" evidence="5">
    <location>
        <position position="215"/>
    </location>
    <ligand>
        <name>Mg(2+)</name>
        <dbReference type="ChEBI" id="CHEBI:18420"/>
    </ligand>
</feature>
<comment type="catalytic activity">
    <reaction evidence="5">
        <text>a 3-demethylubiquinone + S-adenosyl-L-methionine = a ubiquinone + S-adenosyl-L-homocysteine</text>
        <dbReference type="Rhea" id="RHEA:81215"/>
        <dbReference type="Rhea" id="RHEA-COMP:9565"/>
        <dbReference type="Rhea" id="RHEA-COMP:19654"/>
        <dbReference type="ChEBI" id="CHEBI:16389"/>
        <dbReference type="ChEBI" id="CHEBI:57856"/>
        <dbReference type="ChEBI" id="CHEBI:59789"/>
        <dbReference type="ChEBI" id="CHEBI:231825"/>
    </reaction>
</comment>
<dbReference type="GO" id="GO:0010420">
    <property type="term" value="F:polyprenyldihydroxybenzoate methyltransferase activity"/>
    <property type="evidence" value="ECO:0007669"/>
    <property type="project" value="UniProtKB-UniRule"/>
</dbReference>
<dbReference type="NCBIfam" id="TIGR01983">
    <property type="entry name" value="UbiG"/>
    <property type="match status" value="1"/>
</dbReference>
<keyword evidence="4 5" id="KW-0949">S-adenosyl-L-methionine</keyword>
<feature type="binding site" evidence="5">
    <location>
        <position position="210"/>
    </location>
    <ligand>
        <name>S-adenosyl-L-methionine</name>
        <dbReference type="ChEBI" id="CHEBI:59789"/>
    </ligand>
</feature>
<keyword evidence="2 5" id="KW-0808">Transferase</keyword>
<dbReference type="CDD" id="cd02440">
    <property type="entry name" value="AdoMet_MTases"/>
    <property type="match status" value="1"/>
</dbReference>
<feature type="binding site" evidence="5">
    <location>
        <position position="214"/>
    </location>
    <ligand>
        <name>Mg(2+)</name>
        <dbReference type="ChEBI" id="CHEBI:18420"/>
    </ligand>
</feature>
<dbReference type="SUPFAM" id="SSF53335">
    <property type="entry name" value="S-adenosyl-L-methionine-dependent methyltransferases"/>
    <property type="match status" value="1"/>
</dbReference>
<evidence type="ECO:0000256" key="6">
    <source>
        <dbReference type="SAM" id="MobiDB-lite"/>
    </source>
</evidence>
<keyword evidence="5" id="KW-0479">Metal-binding</keyword>
<accession>A0A6P5EG12</accession>
<keyword evidence="5" id="KW-0472">Membrane</keyword>
<comment type="subcellular location">
    <subcellularLocation>
        <location evidence="5">Mitochondrion inner membrane</location>
        <topology evidence="5">Peripheral membrane protein</topology>
        <orientation evidence="5">Matrix side</orientation>
    </subcellularLocation>
</comment>
<evidence type="ECO:0000256" key="5">
    <source>
        <dbReference type="HAMAP-Rule" id="MF_03190"/>
    </source>
</evidence>
<proteinExistence type="inferred from homology"/>
<dbReference type="Pfam" id="PF13489">
    <property type="entry name" value="Methyltransf_23"/>
    <property type="match status" value="1"/>
</dbReference>
<dbReference type="RefSeq" id="XP_020082366.1">
    <property type="nucleotide sequence ID" value="XM_020226777.1"/>
</dbReference>
<evidence type="ECO:0000256" key="1">
    <source>
        <dbReference type="ARBA" id="ARBA00022603"/>
    </source>
</evidence>
<evidence type="ECO:0000313" key="7">
    <source>
        <dbReference type="Proteomes" id="UP000515123"/>
    </source>
</evidence>
<name>A0A6P5EG12_ANACO</name>
<dbReference type="EC" id="2.1.1.64" evidence="5"/>
<protein>
    <recommendedName>
        <fullName evidence="5">Ubiquinone biosynthesis O-methyltransferase, mitochondrial</fullName>
    </recommendedName>
    <alternativeName>
        <fullName evidence="5">3-demethylubiquinol 3-O-methyltransferase</fullName>
        <ecNumber evidence="5">2.1.1.64</ecNumber>
    </alternativeName>
    <alternativeName>
        <fullName evidence="5">3-demethylubiquinone 3-O-methyltransferase</fullName>
        <ecNumber evidence="5">2.1.1.-</ecNumber>
    </alternativeName>
    <alternativeName>
        <fullName evidence="5">Polyprenyldihydroxybenzoate methyltransferase</fullName>
        <ecNumber evidence="5">2.1.1.114</ecNumber>
    </alternativeName>
</protein>
<evidence type="ECO:0000256" key="3">
    <source>
        <dbReference type="ARBA" id="ARBA00022688"/>
    </source>
</evidence>
<comment type="cofactor">
    <cofactor evidence="5">
        <name>Mg(2+)</name>
        <dbReference type="ChEBI" id="CHEBI:18420"/>
    </cofactor>
</comment>
<reference evidence="8" key="2">
    <citation type="submission" date="2025-08" db="UniProtKB">
        <authorList>
            <consortium name="RefSeq"/>
        </authorList>
    </citation>
    <scope>IDENTIFICATION</scope>
    <source>
        <tissue evidence="8">Leaf</tissue>
    </source>
</reference>
<feature type="region of interest" description="Disordered" evidence="6">
    <location>
        <begin position="57"/>
        <end position="77"/>
    </location>
</feature>
<dbReference type="AlphaFoldDB" id="A0A6P5EG12"/>
<reference evidence="7" key="1">
    <citation type="journal article" date="2015" name="Nat. Genet.">
        <title>The pineapple genome and the evolution of CAM photosynthesis.</title>
        <authorList>
            <person name="Ming R."/>
            <person name="VanBuren R."/>
            <person name="Wai C.M."/>
            <person name="Tang H."/>
            <person name="Schatz M.C."/>
            <person name="Bowers J.E."/>
            <person name="Lyons E."/>
            <person name="Wang M.L."/>
            <person name="Chen J."/>
            <person name="Biggers E."/>
            <person name="Zhang J."/>
            <person name="Huang L."/>
            <person name="Zhang L."/>
            <person name="Miao W."/>
            <person name="Zhang J."/>
            <person name="Ye Z."/>
            <person name="Miao C."/>
            <person name="Lin Z."/>
            <person name="Wang H."/>
            <person name="Zhou H."/>
            <person name="Yim W.C."/>
            <person name="Priest H.D."/>
            <person name="Zheng C."/>
            <person name="Woodhouse M."/>
            <person name="Edger P.P."/>
            <person name="Guyot R."/>
            <person name="Guo H.B."/>
            <person name="Guo H."/>
            <person name="Zheng G."/>
            <person name="Singh R."/>
            <person name="Sharma A."/>
            <person name="Min X."/>
            <person name="Zheng Y."/>
            <person name="Lee H."/>
            <person name="Gurtowski J."/>
            <person name="Sedlazeck F.J."/>
            <person name="Harkess A."/>
            <person name="McKain M.R."/>
            <person name="Liao Z."/>
            <person name="Fang J."/>
            <person name="Liu J."/>
            <person name="Zhang X."/>
            <person name="Zhang Q."/>
            <person name="Hu W."/>
            <person name="Qin Y."/>
            <person name="Wang K."/>
            <person name="Chen L.Y."/>
            <person name="Shirley N."/>
            <person name="Lin Y.R."/>
            <person name="Liu L.Y."/>
            <person name="Hernandez A.G."/>
            <person name="Wright C.L."/>
            <person name="Bulone V."/>
            <person name="Tuskan G.A."/>
            <person name="Heath K."/>
            <person name="Zee F."/>
            <person name="Moore P.H."/>
            <person name="Sunkar R."/>
            <person name="Leebens-Mack J.H."/>
            <person name="Mockler T."/>
            <person name="Bennetzen J.L."/>
            <person name="Freeling M."/>
            <person name="Sankoff D."/>
            <person name="Paterson A.H."/>
            <person name="Zhu X."/>
            <person name="Yang X."/>
            <person name="Smith J.A."/>
            <person name="Cushman J.C."/>
            <person name="Paull R.E."/>
            <person name="Yu Q."/>
        </authorList>
    </citation>
    <scope>NUCLEOTIDE SEQUENCE [LARGE SCALE GENOMIC DNA]</scope>
    <source>
        <strain evidence="7">cv. F153</strain>
    </source>
</reference>
<keyword evidence="5" id="KW-0496">Mitochondrion</keyword>
<evidence type="ECO:0000256" key="2">
    <source>
        <dbReference type="ARBA" id="ARBA00022679"/>
    </source>
</evidence>
<keyword evidence="5" id="KW-0460">Magnesium</keyword>
<comment type="function">
    <text evidence="5">O-methyltransferase required for two non-consecutive steps during ubiquinone biosynthesis. Catalyzes the 2 O-methylation of 3,4-dihydroxy-5-(all-trans-polyprenyl)benzoic acid into 4-hydroxy-3-methoxy-5-(all-trans-polyprenyl)benzoic acid. Also catalyzes the last step of ubiquinone biosynthesis by mediating methylation of 3-demethylubiquinone into ubiquinone. Also able to mediate the methylation of 3-demethylubiquinol into ubiquinol.</text>
</comment>
<sequence>MALRSLRLPRDLCKTLRLLHRTPLQNPNPYSPYSPSPSVASAYPSLLQWRSRSDAAPQIPIKESGEEGKGGSGSDSFASSLNPAEVAKFAAIAETWWDSEGPFKPLHLLNPSRISFIRSTLCRHFRRDPYSARPLEGLKIIDVGCGGGILSEPLARLGAAVTGIDAVEKNIKIARIHAASDPLTASIEYCCTTAEDLVRLNKQFDATIALEVIEHVADPSDFCRSLGALTAPGGATVISTINRTLRAYATAIVTAEHILNWLPKGTHEWSKFLTPEELVMILRRASFSVEEMAGVFYNPLTGEWSLSDDISVNYIAFGVKQAS</sequence>
<dbReference type="EC" id="2.1.1.114" evidence="5"/>
<comment type="subunit">
    <text evidence="5">Component of a multi-subunit COQ enzyme complex.</text>
</comment>
<dbReference type="Proteomes" id="UP000515123">
    <property type="component" value="Unplaced"/>
</dbReference>
<dbReference type="GO" id="GO:0032259">
    <property type="term" value="P:methylation"/>
    <property type="evidence" value="ECO:0007669"/>
    <property type="project" value="UniProtKB-KW"/>
</dbReference>
<keyword evidence="7" id="KW-1185">Reference proteome</keyword>
<dbReference type="GeneID" id="109705963"/>
<dbReference type="OrthoDB" id="3265906at2759"/>
<comment type="similarity">
    <text evidence="5">Belongs to the class I-like SAM-binding methyltransferase superfamily. UbiG/COQ3 family.</text>
</comment>
<feature type="binding site" evidence="5">
    <location>
        <position position="113"/>
    </location>
    <ligand>
        <name>S-adenosyl-L-methionine</name>
        <dbReference type="ChEBI" id="CHEBI:59789"/>
    </ligand>
</feature>
<dbReference type="Gene3D" id="3.40.50.150">
    <property type="entry name" value="Vaccinia Virus protein VP39"/>
    <property type="match status" value="1"/>
</dbReference>
<evidence type="ECO:0000256" key="4">
    <source>
        <dbReference type="ARBA" id="ARBA00022691"/>
    </source>
</evidence>
<evidence type="ECO:0000313" key="8">
    <source>
        <dbReference type="RefSeq" id="XP_020082366.1"/>
    </source>
</evidence>
<feature type="binding site" evidence="5">
    <location>
        <position position="165"/>
    </location>
    <ligand>
        <name>S-adenosyl-L-methionine</name>
        <dbReference type="ChEBI" id="CHEBI:59789"/>
    </ligand>
</feature>
<dbReference type="GO" id="GO:0061542">
    <property type="term" value="F:3-demethylubiquinol 3-O-methyltransferase activity"/>
    <property type="evidence" value="ECO:0007669"/>
    <property type="project" value="UniProtKB-UniRule"/>
</dbReference>
<dbReference type="PANTHER" id="PTHR43464">
    <property type="entry name" value="METHYLTRANSFERASE"/>
    <property type="match status" value="1"/>
</dbReference>
<feature type="binding site" evidence="5">
    <location>
        <position position="211"/>
    </location>
    <ligand>
        <name>Mg(2+)</name>
        <dbReference type="ChEBI" id="CHEBI:18420"/>
    </ligand>
</feature>
<keyword evidence="5" id="KW-0999">Mitochondrion inner membrane</keyword>
<comment type="catalytic activity">
    <reaction evidence="5">
        <text>a 3-demethylubiquinol + S-adenosyl-L-methionine = a ubiquinol + S-adenosyl-L-homocysteine + H(+)</text>
        <dbReference type="Rhea" id="RHEA:44380"/>
        <dbReference type="Rhea" id="RHEA-COMP:9566"/>
        <dbReference type="Rhea" id="RHEA-COMP:10914"/>
        <dbReference type="ChEBI" id="CHEBI:15378"/>
        <dbReference type="ChEBI" id="CHEBI:17976"/>
        <dbReference type="ChEBI" id="CHEBI:57856"/>
        <dbReference type="ChEBI" id="CHEBI:59789"/>
        <dbReference type="ChEBI" id="CHEBI:84422"/>
        <dbReference type="EC" id="2.1.1.64"/>
    </reaction>
</comment>
<organism evidence="7 8">
    <name type="scientific">Ananas comosus</name>
    <name type="common">Pineapple</name>
    <name type="synonym">Ananas ananas</name>
    <dbReference type="NCBI Taxonomy" id="4615"/>
    <lineage>
        <taxon>Eukaryota</taxon>
        <taxon>Viridiplantae</taxon>
        <taxon>Streptophyta</taxon>
        <taxon>Embryophyta</taxon>
        <taxon>Tracheophyta</taxon>
        <taxon>Spermatophyta</taxon>
        <taxon>Magnoliopsida</taxon>
        <taxon>Liliopsida</taxon>
        <taxon>Poales</taxon>
        <taxon>Bromeliaceae</taxon>
        <taxon>Bromelioideae</taxon>
        <taxon>Ananas</taxon>
    </lineage>
</organism>
<keyword evidence="3 5" id="KW-0831">Ubiquinone biosynthesis</keyword>
<feature type="binding site" evidence="5">
    <location>
        <position position="144"/>
    </location>
    <ligand>
        <name>S-adenosyl-L-methionine</name>
        <dbReference type="ChEBI" id="CHEBI:59789"/>
    </ligand>
</feature>
<dbReference type="UniPathway" id="UPA00232"/>
<dbReference type="GO" id="GO:0046872">
    <property type="term" value="F:metal ion binding"/>
    <property type="evidence" value="ECO:0007669"/>
    <property type="project" value="UniProtKB-KW"/>
</dbReference>